<keyword evidence="1" id="KW-0175">Coiled coil</keyword>
<comment type="caution">
    <text evidence="3">The sequence shown here is derived from an EMBL/GenBank/DDBJ whole genome shotgun (WGS) entry which is preliminary data.</text>
</comment>
<reference evidence="3 4" key="1">
    <citation type="submission" date="2014-06" db="EMBL/GenBank/DDBJ databases">
        <title>Genetic determinant of reutericyclin biosynthesis of Lactobacillus reuteri.</title>
        <authorList>
            <person name="Lin X."/>
            <person name="Duar R."/>
            <person name="Walter J."/>
            <person name="Gaenzle M."/>
        </authorList>
    </citation>
    <scope>NUCLEOTIDE SEQUENCE [LARGE SCALE GENOMIC DNA]</scope>
    <source>
        <strain evidence="3 4">LTH2584</strain>
    </source>
</reference>
<evidence type="ECO:0000313" key="3">
    <source>
        <dbReference type="EMBL" id="KEK15693.1"/>
    </source>
</evidence>
<feature type="coiled-coil region" evidence="1">
    <location>
        <begin position="14"/>
        <end position="41"/>
    </location>
</feature>
<feature type="domain" description="NERD" evidence="2">
    <location>
        <begin position="578"/>
        <end position="699"/>
    </location>
</feature>
<evidence type="ECO:0000313" key="4">
    <source>
        <dbReference type="Proteomes" id="UP000027731"/>
    </source>
</evidence>
<feature type="coiled-coil region" evidence="1">
    <location>
        <begin position="174"/>
        <end position="354"/>
    </location>
</feature>
<feature type="coiled-coil region" evidence="1">
    <location>
        <begin position="74"/>
        <end position="140"/>
    </location>
</feature>
<name>A0A073JN03_LIMRT</name>
<evidence type="ECO:0000256" key="1">
    <source>
        <dbReference type="SAM" id="Coils"/>
    </source>
</evidence>
<dbReference type="PATRIC" id="fig|1598.90.peg.1030"/>
<proteinExistence type="predicted"/>
<dbReference type="Pfam" id="PF08378">
    <property type="entry name" value="NERD"/>
    <property type="match status" value="1"/>
</dbReference>
<accession>A0A073JN03</accession>
<evidence type="ECO:0000259" key="2">
    <source>
        <dbReference type="PROSITE" id="PS50965"/>
    </source>
</evidence>
<dbReference type="EMBL" id="JOSX01000013">
    <property type="protein sequence ID" value="KEK15693.1"/>
    <property type="molecule type" value="Genomic_DNA"/>
</dbReference>
<organism evidence="3 4">
    <name type="scientific">Limosilactobacillus reuteri</name>
    <name type="common">Lactobacillus reuteri</name>
    <dbReference type="NCBI Taxonomy" id="1598"/>
    <lineage>
        <taxon>Bacteria</taxon>
        <taxon>Bacillati</taxon>
        <taxon>Bacillota</taxon>
        <taxon>Bacilli</taxon>
        <taxon>Lactobacillales</taxon>
        <taxon>Lactobacillaceae</taxon>
        <taxon>Limosilactobacillus</taxon>
    </lineage>
</organism>
<dbReference type="PROSITE" id="PS50965">
    <property type="entry name" value="NERD"/>
    <property type="match status" value="1"/>
</dbReference>
<sequence length="832" mass="95569">MGLFKHHPKKRIVIDDQAVSVDELVEEYNQLSQQFAKLQEQLSNEPTLTVDGQQMTADDVQRIVDQWQNAASQAKSAAAQVTELKAKNAELEAAQSITLGDKPITVDELIDHYNDLLKQLRQANHRVDQLQDQLEDRSATLTVDGREMTVTDVQKLIDGQRDAANHAKTVAVQLAEVKAKNAELTKKVQDFQGLKMGGKPVTIDEVIKNYNDQLDQLQQAQQEIQQLQAQLKAQSTSLTVNGQKMTAADVQKILDQRQSAADQAEQLAELKAKNADLTKSVDKMAKRYQELLEQFWQAQGKAGQSTTLTVNGQKMTATDVQKLIAEHQDTADQLKKTNTQLKTREQELDAAKQVIVNNETMPVTELIERYCRLLRRQPAQPDPQSDAGLVVPRSDTEKLIDRYYQAVKTVLGNYQDQVAELQQKMTKYLEGHGQDDFLQLVERKMSASTYQKSFADRNQQMIRYIENHQYQENLVRPENQEKNPHDELRGINYWGNFVYRYRKRLAKMLDQNQNVHHDFKYAYRYAKSTALEISKNKPSYLSDQNVLDLRAIYSGIKNEQNFYKTVKRFRDQADKQRKGAEGERVVRNLVKSYTHNRVLTSLNLPYQYRKGEDNSNQIDCIVINQHGIFILEIKNYTADAIGIAQDGTIVTKRNGKTTRYPKNNIIEQGRNHYQTVRKILEADEALKPYIGYVKKYLRVVYVSTNPHAKIMLADPNADHQYNFTGLDGLREYIDSTRGNLRPDIIQWAVEAIGNHQQAEKRYDHVCFPDNPVKRVDDAWGQFMVMKQLLDLKLDDFVDKYDPEVRRELDKVGLVTRDGFVTSKPHNSKQNNN</sequence>
<dbReference type="Proteomes" id="UP000027731">
    <property type="component" value="Unassembled WGS sequence"/>
</dbReference>
<dbReference type="RefSeq" id="WP_035168975.1">
    <property type="nucleotide sequence ID" value="NZ_CP128363.1"/>
</dbReference>
<gene>
    <name evidence="3" type="ORF">LR3_07990</name>
</gene>
<dbReference type="AlphaFoldDB" id="A0A073JN03"/>
<feature type="coiled-coil region" evidence="1">
    <location>
        <begin position="404"/>
        <end position="431"/>
    </location>
</feature>
<dbReference type="InterPro" id="IPR011528">
    <property type="entry name" value="NERD"/>
</dbReference>
<protein>
    <recommendedName>
        <fullName evidence="2">NERD domain-containing protein</fullName>
    </recommendedName>
</protein>